<dbReference type="RefSeq" id="WP_189736835.1">
    <property type="nucleotide sequence ID" value="NZ_BMRL01000005.1"/>
</dbReference>
<feature type="transmembrane region" description="Helical" evidence="1">
    <location>
        <begin position="45"/>
        <end position="63"/>
    </location>
</feature>
<sequence length="182" mass="19489">MNTNDQAVRRDERTVELVYRTTTADIAQALRARDAHTAAGRRRRWAFPLAGTFGIGLGVLVIVTDGTVAGAPTGLMTAGVVLWVITLFGPRIQARAFRGLLERSGETRAVIDGSGALVTAASCESRIGWAAQPRYVETADAFVMLSDDKQAVSMTVLPKRGIQAPGDADALRAILDANLRRL</sequence>
<organism evidence="2 3">
    <name type="scientific">Streptomyces nojiriensis</name>
    <dbReference type="NCBI Taxonomy" id="66374"/>
    <lineage>
        <taxon>Bacteria</taxon>
        <taxon>Bacillati</taxon>
        <taxon>Actinomycetota</taxon>
        <taxon>Actinomycetes</taxon>
        <taxon>Kitasatosporales</taxon>
        <taxon>Streptomycetaceae</taxon>
        <taxon>Streptomyces</taxon>
    </lineage>
</organism>
<evidence type="ECO:0000256" key="1">
    <source>
        <dbReference type="SAM" id="Phobius"/>
    </source>
</evidence>
<keyword evidence="1" id="KW-0472">Membrane</keyword>
<proteinExistence type="predicted"/>
<dbReference type="Proteomes" id="UP000613974">
    <property type="component" value="Unassembled WGS sequence"/>
</dbReference>
<evidence type="ECO:0008006" key="4">
    <source>
        <dbReference type="Google" id="ProtNLM"/>
    </source>
</evidence>
<feature type="transmembrane region" description="Helical" evidence="1">
    <location>
        <begin position="69"/>
        <end position="88"/>
    </location>
</feature>
<gene>
    <name evidence="2" type="ORF">Snoj_57600</name>
</gene>
<evidence type="ECO:0000313" key="2">
    <source>
        <dbReference type="EMBL" id="GHI71842.1"/>
    </source>
</evidence>
<name>A0ABQ3SUV0_9ACTN</name>
<dbReference type="GeneID" id="95590076"/>
<accession>A0ABQ3SUV0</accession>
<comment type="caution">
    <text evidence="2">The sequence shown here is derived from an EMBL/GenBank/DDBJ whole genome shotgun (WGS) entry which is preliminary data.</text>
</comment>
<dbReference type="EMBL" id="BNEC01000005">
    <property type="protein sequence ID" value="GHI71842.1"/>
    <property type="molecule type" value="Genomic_DNA"/>
</dbReference>
<reference evidence="3" key="1">
    <citation type="submission" date="2023-07" db="EMBL/GenBank/DDBJ databases">
        <title>Whole genome shotgun sequence of Streptomyces nojiriensis NBRC 13794.</title>
        <authorList>
            <person name="Komaki H."/>
            <person name="Tamura T."/>
        </authorList>
    </citation>
    <scope>NUCLEOTIDE SEQUENCE [LARGE SCALE GENOMIC DNA]</scope>
    <source>
        <strain evidence="3">NBRC 13794</strain>
    </source>
</reference>
<keyword evidence="1" id="KW-1133">Transmembrane helix</keyword>
<evidence type="ECO:0000313" key="3">
    <source>
        <dbReference type="Proteomes" id="UP000613974"/>
    </source>
</evidence>
<keyword evidence="1" id="KW-0812">Transmembrane</keyword>
<keyword evidence="3" id="KW-1185">Reference proteome</keyword>
<protein>
    <recommendedName>
        <fullName evidence="4">YcxB family protein</fullName>
    </recommendedName>
</protein>